<feature type="signal peptide" evidence="2">
    <location>
        <begin position="1"/>
        <end position="17"/>
    </location>
</feature>
<evidence type="ECO:0000256" key="1">
    <source>
        <dbReference type="SAM" id="MobiDB-lite"/>
    </source>
</evidence>
<protein>
    <submittedName>
        <fullName evidence="3">Uncharacterized protein</fullName>
    </submittedName>
</protein>
<keyword evidence="4" id="KW-1185">Reference proteome</keyword>
<organism evidence="3 4">
    <name type="scientific">Pipistrellus nathusii</name>
    <name type="common">Nathusius' pipistrelle</name>
    <dbReference type="NCBI Taxonomy" id="59473"/>
    <lineage>
        <taxon>Eukaryota</taxon>
        <taxon>Metazoa</taxon>
        <taxon>Chordata</taxon>
        <taxon>Craniata</taxon>
        <taxon>Vertebrata</taxon>
        <taxon>Euteleostomi</taxon>
        <taxon>Mammalia</taxon>
        <taxon>Eutheria</taxon>
        <taxon>Laurasiatheria</taxon>
        <taxon>Chiroptera</taxon>
        <taxon>Yangochiroptera</taxon>
        <taxon>Vespertilionidae</taxon>
        <taxon>Pipistrellus</taxon>
    </lineage>
</organism>
<feature type="chain" id="PRO_5045709578" evidence="2">
    <location>
        <begin position="18"/>
        <end position="122"/>
    </location>
</feature>
<feature type="compositionally biased region" description="Basic and acidic residues" evidence="1">
    <location>
        <begin position="35"/>
        <end position="51"/>
    </location>
</feature>
<dbReference type="EMBL" id="OY882862">
    <property type="protein sequence ID" value="CAK6445183.1"/>
    <property type="molecule type" value="Genomic_DNA"/>
</dbReference>
<dbReference type="Proteomes" id="UP001314169">
    <property type="component" value="Chromosome 5"/>
</dbReference>
<evidence type="ECO:0000313" key="4">
    <source>
        <dbReference type="Proteomes" id="UP001314169"/>
    </source>
</evidence>
<accession>A0ABP0A5D4</accession>
<gene>
    <name evidence="3" type="ORF">MPIPNATIZW_LOCUS13489</name>
</gene>
<name>A0ABP0A5D4_PIPNA</name>
<sequence length="122" mass="13984">MSVFLHIVLVLFLTSMALVHMPSLDLSRWKDMLSSKSQEGRRRPVQGERQPEGLIPRPAAHGVSLPGVWSKPTTPKETFSSERRRCSKHLLFRDSISAVVRASWKNTRGYIKLEFQRITNNI</sequence>
<evidence type="ECO:0000256" key="2">
    <source>
        <dbReference type="SAM" id="SignalP"/>
    </source>
</evidence>
<reference evidence="3" key="1">
    <citation type="submission" date="2023-12" db="EMBL/GenBank/DDBJ databases">
        <authorList>
            <person name="Brown T."/>
        </authorList>
    </citation>
    <scope>NUCLEOTIDE SEQUENCE</scope>
</reference>
<proteinExistence type="predicted"/>
<keyword evidence="2" id="KW-0732">Signal</keyword>
<feature type="region of interest" description="Disordered" evidence="1">
    <location>
        <begin position="35"/>
        <end position="83"/>
    </location>
</feature>
<evidence type="ECO:0000313" key="3">
    <source>
        <dbReference type="EMBL" id="CAK6445183.1"/>
    </source>
</evidence>